<reference evidence="2" key="1">
    <citation type="submission" date="2018-04" db="EMBL/GenBank/DDBJ databases">
        <authorList>
            <person name="Watanabe M."/>
            <person name="Kojima H."/>
        </authorList>
    </citation>
    <scope>NUCLEOTIDE SEQUENCE [LARGE SCALE GENOMIC DNA]</scope>
    <source>
        <strain evidence="2">Dysh456</strain>
    </source>
</reference>
<gene>
    <name evidence="1" type="ORF">ALSL_1282</name>
</gene>
<dbReference type="AlphaFoldDB" id="A0A2Z6E4D7"/>
<evidence type="ECO:0000313" key="1">
    <source>
        <dbReference type="EMBL" id="BBD79940.1"/>
    </source>
</evidence>
<dbReference type="EMBL" id="AP018560">
    <property type="protein sequence ID" value="BBD79940.1"/>
    <property type="molecule type" value="Genomic_DNA"/>
</dbReference>
<proteinExistence type="predicted"/>
<sequence>MDSDGKPLMAQDEATSCAIPDQLSGKLRRCVSVPAAERA</sequence>
<dbReference type="Proteomes" id="UP000270530">
    <property type="component" value="Chromosome"/>
</dbReference>
<reference evidence="2" key="2">
    <citation type="submission" date="2018-06" db="EMBL/GenBank/DDBJ databases">
        <title>Genome sequence of Rhodanobacteraceae bacterium strain Dysh456.</title>
        <authorList>
            <person name="Fukui M."/>
        </authorList>
    </citation>
    <scope>NUCLEOTIDE SEQUENCE [LARGE SCALE GENOMIC DNA]</scope>
    <source>
        <strain evidence="2">Dysh456</strain>
    </source>
</reference>
<evidence type="ECO:0000313" key="2">
    <source>
        <dbReference type="Proteomes" id="UP000270530"/>
    </source>
</evidence>
<keyword evidence="2" id="KW-1185">Reference proteome</keyword>
<accession>A0A2Z6E4D7</accession>
<organism evidence="1 2">
    <name type="scientific">Aerosticca soli</name>
    <dbReference type="NCBI Taxonomy" id="2010829"/>
    <lineage>
        <taxon>Bacteria</taxon>
        <taxon>Pseudomonadati</taxon>
        <taxon>Pseudomonadota</taxon>
        <taxon>Gammaproteobacteria</taxon>
        <taxon>Lysobacterales</taxon>
        <taxon>Rhodanobacteraceae</taxon>
        <taxon>Aerosticca</taxon>
    </lineage>
</organism>
<name>A0A2Z6E4D7_9GAMM</name>
<dbReference type="KEGG" id="rbd:ALSL_1282"/>
<protein>
    <submittedName>
        <fullName evidence="1">Uncharacterized protein</fullName>
    </submittedName>
</protein>